<proteinExistence type="predicted"/>
<evidence type="ECO:0000313" key="2">
    <source>
        <dbReference type="Proteomes" id="UP000828048"/>
    </source>
</evidence>
<accession>A0ACB7Z0H8</accession>
<keyword evidence="2" id="KW-1185">Reference proteome</keyword>
<gene>
    <name evidence="1" type="ORF">Vadar_031253</name>
</gene>
<name>A0ACB7Z0H8_9ERIC</name>
<dbReference type="Proteomes" id="UP000828048">
    <property type="component" value="Chromosome 3"/>
</dbReference>
<organism evidence="1 2">
    <name type="scientific">Vaccinium darrowii</name>
    <dbReference type="NCBI Taxonomy" id="229202"/>
    <lineage>
        <taxon>Eukaryota</taxon>
        <taxon>Viridiplantae</taxon>
        <taxon>Streptophyta</taxon>
        <taxon>Embryophyta</taxon>
        <taxon>Tracheophyta</taxon>
        <taxon>Spermatophyta</taxon>
        <taxon>Magnoliopsida</taxon>
        <taxon>eudicotyledons</taxon>
        <taxon>Gunneridae</taxon>
        <taxon>Pentapetalae</taxon>
        <taxon>asterids</taxon>
        <taxon>Ericales</taxon>
        <taxon>Ericaceae</taxon>
        <taxon>Vaccinioideae</taxon>
        <taxon>Vaccinieae</taxon>
        <taxon>Vaccinium</taxon>
    </lineage>
</organism>
<comment type="caution">
    <text evidence="1">The sequence shown here is derived from an EMBL/GenBank/DDBJ whole genome shotgun (WGS) entry which is preliminary data.</text>
</comment>
<sequence length="92" mass="9926">MHARLNGTYDRCVLPCIGAIMAGGTLVAASEVLEEACKYLRELEGQTKDLSEQISQKLATIDSDTPLASIIRSLLATIDSDTPQASIIRSLY</sequence>
<protein>
    <submittedName>
        <fullName evidence="1">Uncharacterized protein</fullName>
    </submittedName>
</protein>
<reference evidence="1 2" key="1">
    <citation type="journal article" date="2021" name="Hortic Res">
        <title>High-quality reference genome and annotation aids understanding of berry development for evergreen blueberry (Vaccinium darrowii).</title>
        <authorList>
            <person name="Yu J."/>
            <person name="Hulse-Kemp A.M."/>
            <person name="Babiker E."/>
            <person name="Staton M."/>
        </authorList>
    </citation>
    <scope>NUCLEOTIDE SEQUENCE [LARGE SCALE GENOMIC DNA]</scope>
    <source>
        <strain evidence="2">cv. NJ 8807/NJ 8810</strain>
        <tissue evidence="1">Young leaf</tissue>
    </source>
</reference>
<evidence type="ECO:0000313" key="1">
    <source>
        <dbReference type="EMBL" id="KAH7859073.1"/>
    </source>
</evidence>
<dbReference type="EMBL" id="CM037153">
    <property type="protein sequence ID" value="KAH7859073.1"/>
    <property type="molecule type" value="Genomic_DNA"/>
</dbReference>